<sequence length="204" mass="23149">MTTFYCVRHGKTLYNQQRIFQGGLTDSPLLPEGREGARKVGQFLTDVPFSKVLVSPQNRAQDTAKLILEQHTQSLDITTIDDLREMSFGIWEGQPEEEFSHLEEFRNLIHFPHKYDPSPYQGESFPQLIERVTRVFNSFANPGAKENILVVSHGLTLQTLLRTISGVPLPEIRKGKSLKNTSVSTLVSNGNSFILDRWNDTSFL</sequence>
<proteinExistence type="predicted"/>
<dbReference type="EMBL" id="NGKC01000022">
    <property type="protein sequence ID" value="RSU09154.1"/>
    <property type="molecule type" value="Genomic_DNA"/>
</dbReference>
<reference evidence="3 4" key="1">
    <citation type="submission" date="2017-05" db="EMBL/GenBank/DDBJ databases">
        <title>Vagococcus spp. assemblies.</title>
        <authorList>
            <person name="Gulvik C.A."/>
        </authorList>
    </citation>
    <scope>NUCLEOTIDE SEQUENCE [LARGE SCALE GENOMIC DNA]</scope>
    <source>
        <strain evidence="3 4">LMG 24798</strain>
    </source>
</reference>
<dbReference type="AlphaFoldDB" id="A0A430AMM1"/>
<dbReference type="InterPro" id="IPR050275">
    <property type="entry name" value="PGM_Phosphatase"/>
</dbReference>
<dbReference type="Pfam" id="PF00300">
    <property type="entry name" value="His_Phos_1"/>
    <property type="match status" value="1"/>
</dbReference>
<dbReference type="GO" id="GO:0005737">
    <property type="term" value="C:cytoplasm"/>
    <property type="evidence" value="ECO:0007669"/>
    <property type="project" value="TreeGrafter"/>
</dbReference>
<accession>A0A430AMM1</accession>
<dbReference type="OrthoDB" id="9782128at2"/>
<dbReference type="PANTHER" id="PTHR48100:SF1">
    <property type="entry name" value="HISTIDINE PHOSPHATASE FAMILY PROTEIN-RELATED"/>
    <property type="match status" value="1"/>
</dbReference>
<dbReference type="SUPFAM" id="SSF53254">
    <property type="entry name" value="Phosphoglycerate mutase-like"/>
    <property type="match status" value="1"/>
</dbReference>
<organism evidence="3 4">
    <name type="scientific">Vagococcus acidifermentans</name>
    <dbReference type="NCBI Taxonomy" id="564710"/>
    <lineage>
        <taxon>Bacteria</taxon>
        <taxon>Bacillati</taxon>
        <taxon>Bacillota</taxon>
        <taxon>Bacilli</taxon>
        <taxon>Lactobacillales</taxon>
        <taxon>Enterococcaceae</taxon>
        <taxon>Vagococcus</taxon>
    </lineage>
</organism>
<evidence type="ECO:0008006" key="5">
    <source>
        <dbReference type="Google" id="ProtNLM"/>
    </source>
</evidence>
<dbReference type="InterPro" id="IPR013078">
    <property type="entry name" value="His_Pase_superF_clade-1"/>
</dbReference>
<dbReference type="CDD" id="cd07067">
    <property type="entry name" value="HP_PGM_like"/>
    <property type="match status" value="1"/>
</dbReference>
<gene>
    <name evidence="3" type="ORF">CBF27_13265</name>
</gene>
<dbReference type="SMART" id="SM00855">
    <property type="entry name" value="PGAM"/>
    <property type="match status" value="1"/>
</dbReference>
<comment type="caution">
    <text evidence="3">The sequence shown here is derived from an EMBL/GenBank/DDBJ whole genome shotgun (WGS) entry which is preliminary data.</text>
</comment>
<evidence type="ECO:0000313" key="3">
    <source>
        <dbReference type="EMBL" id="RSU09154.1"/>
    </source>
</evidence>
<feature type="binding site" evidence="2">
    <location>
        <begin position="8"/>
        <end position="15"/>
    </location>
    <ligand>
        <name>substrate</name>
    </ligand>
</feature>
<keyword evidence="4" id="KW-1185">Reference proteome</keyword>
<dbReference type="Gene3D" id="3.40.50.1240">
    <property type="entry name" value="Phosphoglycerate mutase-like"/>
    <property type="match status" value="1"/>
</dbReference>
<evidence type="ECO:0000313" key="4">
    <source>
        <dbReference type="Proteomes" id="UP000286773"/>
    </source>
</evidence>
<name>A0A430AMM1_9ENTE</name>
<dbReference type="InterPro" id="IPR029033">
    <property type="entry name" value="His_PPase_superfam"/>
</dbReference>
<dbReference type="GO" id="GO:0016791">
    <property type="term" value="F:phosphatase activity"/>
    <property type="evidence" value="ECO:0007669"/>
    <property type="project" value="TreeGrafter"/>
</dbReference>
<dbReference type="Proteomes" id="UP000286773">
    <property type="component" value="Unassembled WGS sequence"/>
</dbReference>
<feature type="binding site" evidence="2">
    <location>
        <position position="59"/>
    </location>
    <ligand>
        <name>substrate</name>
    </ligand>
</feature>
<protein>
    <recommendedName>
        <fullName evidence="5">Histidine phosphatase family protein</fullName>
    </recommendedName>
</protein>
<feature type="active site" description="Proton donor/acceptor" evidence="1">
    <location>
        <position position="85"/>
    </location>
</feature>
<evidence type="ECO:0000256" key="2">
    <source>
        <dbReference type="PIRSR" id="PIRSR613078-2"/>
    </source>
</evidence>
<dbReference type="RefSeq" id="WP_126815109.1">
    <property type="nucleotide sequence ID" value="NZ_NGKC01000022.1"/>
</dbReference>
<dbReference type="PANTHER" id="PTHR48100">
    <property type="entry name" value="BROAD-SPECIFICITY PHOSPHATASE YOR283W-RELATED"/>
    <property type="match status" value="1"/>
</dbReference>
<feature type="active site" description="Tele-phosphohistidine intermediate" evidence="1">
    <location>
        <position position="9"/>
    </location>
</feature>
<evidence type="ECO:0000256" key="1">
    <source>
        <dbReference type="PIRSR" id="PIRSR613078-1"/>
    </source>
</evidence>